<evidence type="ECO:0000313" key="2">
    <source>
        <dbReference type="EMBL" id="MDC8770805.1"/>
    </source>
</evidence>
<sequence>MARSTNFKFKLSLAALICVAATAASAKLPAPSDEAKLKAAAAAAKTAWSDKLAAYQLCQAMNRVADGYRKSAKAAGREVQPAVETPACADPGPFVAPEALAAAAAPVPAPVPAAPLAQPKK</sequence>
<dbReference type="RefSeq" id="WP_273599187.1">
    <property type="nucleotide sequence ID" value="NZ_JAQQXT010000002.1"/>
</dbReference>
<keyword evidence="3" id="KW-1185">Reference proteome</keyword>
<reference evidence="2 3" key="1">
    <citation type="submission" date="2022-10" db="EMBL/GenBank/DDBJ databases">
        <title>Paucibacter sp. hw1 Genome sequencing.</title>
        <authorList>
            <person name="Park S."/>
        </authorList>
    </citation>
    <scope>NUCLEOTIDE SEQUENCE [LARGE SCALE GENOMIC DNA]</scope>
    <source>
        <strain evidence="3">hw1</strain>
    </source>
</reference>
<comment type="caution">
    <text evidence="2">The sequence shown here is derived from an EMBL/GenBank/DDBJ whole genome shotgun (WGS) entry which is preliminary data.</text>
</comment>
<keyword evidence="1" id="KW-0732">Signal</keyword>
<dbReference type="EMBL" id="JAQQXT010000002">
    <property type="protein sequence ID" value="MDC8770805.1"/>
    <property type="molecule type" value="Genomic_DNA"/>
</dbReference>
<accession>A0ABT5KCT4</accession>
<proteinExistence type="predicted"/>
<feature type="signal peptide" evidence="1">
    <location>
        <begin position="1"/>
        <end position="26"/>
    </location>
</feature>
<evidence type="ECO:0000256" key="1">
    <source>
        <dbReference type="SAM" id="SignalP"/>
    </source>
</evidence>
<dbReference type="Proteomes" id="UP001221189">
    <property type="component" value="Unassembled WGS sequence"/>
</dbReference>
<name>A0ABT5KCT4_9BURK</name>
<protein>
    <submittedName>
        <fullName evidence="2">Uncharacterized protein</fullName>
    </submittedName>
</protein>
<feature type="chain" id="PRO_5046980524" evidence="1">
    <location>
        <begin position="27"/>
        <end position="121"/>
    </location>
</feature>
<organism evidence="2 3">
    <name type="scientific">Roseateles albus</name>
    <dbReference type="NCBI Taxonomy" id="2987525"/>
    <lineage>
        <taxon>Bacteria</taxon>
        <taxon>Pseudomonadati</taxon>
        <taxon>Pseudomonadota</taxon>
        <taxon>Betaproteobacteria</taxon>
        <taxon>Burkholderiales</taxon>
        <taxon>Sphaerotilaceae</taxon>
        <taxon>Roseateles</taxon>
    </lineage>
</organism>
<evidence type="ECO:0000313" key="3">
    <source>
        <dbReference type="Proteomes" id="UP001221189"/>
    </source>
</evidence>
<gene>
    <name evidence="2" type="ORF">PRZ03_04415</name>
</gene>